<name>A0A7W8A0U8_9ACTN</name>
<dbReference type="AlphaFoldDB" id="A0A7W8A0U8"/>
<evidence type="ECO:0000313" key="2">
    <source>
        <dbReference type="EMBL" id="MBB5077476.1"/>
    </source>
</evidence>
<dbReference type="InterPro" id="IPR035986">
    <property type="entry name" value="PKD_dom_sf"/>
</dbReference>
<dbReference type="CDD" id="cd00146">
    <property type="entry name" value="PKD"/>
    <property type="match status" value="1"/>
</dbReference>
<keyword evidence="3" id="KW-1185">Reference proteome</keyword>
<feature type="domain" description="PKD" evidence="1">
    <location>
        <begin position="201"/>
        <end position="270"/>
    </location>
</feature>
<dbReference type="PROSITE" id="PS50093">
    <property type="entry name" value="PKD"/>
    <property type="match status" value="1"/>
</dbReference>
<proteinExistence type="predicted"/>
<gene>
    <name evidence="2" type="ORF">HNR40_002949</name>
</gene>
<dbReference type="EMBL" id="JACHIN010000003">
    <property type="protein sequence ID" value="MBB5077476.1"/>
    <property type="molecule type" value="Genomic_DNA"/>
</dbReference>
<organism evidence="2 3">
    <name type="scientific">Nonomuraea endophytica</name>
    <dbReference type="NCBI Taxonomy" id="714136"/>
    <lineage>
        <taxon>Bacteria</taxon>
        <taxon>Bacillati</taxon>
        <taxon>Actinomycetota</taxon>
        <taxon>Actinomycetes</taxon>
        <taxon>Streptosporangiales</taxon>
        <taxon>Streptosporangiaceae</taxon>
        <taxon>Nonomuraea</taxon>
    </lineage>
</organism>
<dbReference type="Gene3D" id="3.40.50.1820">
    <property type="entry name" value="alpha/beta hydrolase"/>
    <property type="match status" value="1"/>
</dbReference>
<evidence type="ECO:0000259" key="1">
    <source>
        <dbReference type="PROSITE" id="PS50093"/>
    </source>
</evidence>
<dbReference type="GO" id="GO:0005975">
    <property type="term" value="P:carbohydrate metabolic process"/>
    <property type="evidence" value="ECO:0007669"/>
    <property type="project" value="UniProtKB-ARBA"/>
</dbReference>
<protein>
    <recommendedName>
        <fullName evidence="1">PKD domain-containing protein</fullName>
    </recommendedName>
</protein>
<dbReference type="InterPro" id="IPR000601">
    <property type="entry name" value="PKD_dom"/>
</dbReference>
<dbReference type="Proteomes" id="UP000568380">
    <property type="component" value="Unassembled WGS sequence"/>
</dbReference>
<dbReference type="SUPFAM" id="SSF53474">
    <property type="entry name" value="alpha/beta-Hydrolases"/>
    <property type="match status" value="1"/>
</dbReference>
<dbReference type="RefSeq" id="WP_184961309.1">
    <property type="nucleotide sequence ID" value="NZ_JACHIN010000003.1"/>
</dbReference>
<dbReference type="Gene3D" id="2.60.40.10">
    <property type="entry name" value="Immunoglobulins"/>
    <property type="match status" value="1"/>
</dbReference>
<dbReference type="SUPFAM" id="SSF49299">
    <property type="entry name" value="PKD domain"/>
    <property type="match status" value="1"/>
</dbReference>
<dbReference type="SMART" id="SM00089">
    <property type="entry name" value="PKD"/>
    <property type="match status" value="1"/>
</dbReference>
<dbReference type="InterPro" id="IPR013783">
    <property type="entry name" value="Ig-like_fold"/>
</dbReference>
<evidence type="ECO:0000313" key="3">
    <source>
        <dbReference type="Proteomes" id="UP000568380"/>
    </source>
</evidence>
<sequence>MRKRRKSGDSRVLSAVVLVLGWLITTPTATSAPTSTFVAAPAPALASTPLYRVGGIGCDGHPHQERAGTVTLTRDGGSLKVDVEVTDTLYPSRTFTVEAWEEAPGCYPDNALRVPGAGLSTNSSGSGSTSFTLPLPWSQLFPDGSTVVLGDGQGTESLVIVLDRDNSTGAGDSYAAGPIRLDPGGKAHADFTTTPEESGTDIRFDASASTVPDGATARYRWDFDNDGAYDEESITPVVRHSYPDSAERQATLTVVPSQGAPDTVTKAVAVPADTVVVLLRGIEAFGVTPKESAYKLVTEAAAFRDLLNRLGCTDLAEVDNVTKRCNTTNRARLHWSPYSYRGPNGQAAPLTYGGADTWPALSTTSAHLDRQIREIDRKHPGANVVLVGFSEGGTVASRWGADTSNTSTPIVTIDSPLYGFWPEDRGSVWPEDILNYCGASVPANKVAAPGPDWTFSQVCARWNQFGFRSPVSYDWRAGRSFGEAGQLSRAVPLQLFNATNLNDLVAPPWWALSPLADGNRITTCSSLADGHHSCALHDAGVLTAAKGVVDAAVTAAKHRERPGLAQTRAGWGAGLGPQWFDGHTTTVTALGGLGRIVSVGHFGTGDASAAGRLTCTWTRSTPAQTAQLPVTDWSARSYVVFWHPPGVNILFRSRVRVLPYGNGDTYTADVTANDSTLLLTPNPCRP</sequence>
<dbReference type="Pfam" id="PF18911">
    <property type="entry name" value="PKD_4"/>
    <property type="match status" value="1"/>
</dbReference>
<comment type="caution">
    <text evidence="2">The sequence shown here is derived from an EMBL/GenBank/DDBJ whole genome shotgun (WGS) entry which is preliminary data.</text>
</comment>
<dbReference type="InterPro" id="IPR029058">
    <property type="entry name" value="AB_hydrolase_fold"/>
</dbReference>
<dbReference type="InterPro" id="IPR022409">
    <property type="entry name" value="PKD/Chitinase_dom"/>
</dbReference>
<accession>A0A7W8A0U8</accession>
<reference evidence="2 3" key="1">
    <citation type="submission" date="2020-08" db="EMBL/GenBank/DDBJ databases">
        <title>Genomic Encyclopedia of Type Strains, Phase IV (KMG-IV): sequencing the most valuable type-strain genomes for metagenomic binning, comparative biology and taxonomic classification.</title>
        <authorList>
            <person name="Goeker M."/>
        </authorList>
    </citation>
    <scope>NUCLEOTIDE SEQUENCE [LARGE SCALE GENOMIC DNA]</scope>
    <source>
        <strain evidence="2 3">DSM 45385</strain>
    </source>
</reference>